<sequence>MTLDIQSVRGAFPALTSGFLFGDNAGGSQCVAAVVDRIADYLLNTNVQLGADYSVSVVSTNRVASGAEAARELFNAESVDEIAYGSSSTMLVENLARAIEADIQPGEEIVITGEHEY</sequence>
<reference evidence="1" key="1">
    <citation type="submission" date="2022-08" db="EMBL/GenBank/DDBJ databases">
        <title>Genome Sequence of Pycnoporus sanguineus.</title>
        <authorList>
            <person name="Buettner E."/>
        </authorList>
    </citation>
    <scope>NUCLEOTIDE SEQUENCE</scope>
    <source>
        <strain evidence="1">CG-C14</strain>
    </source>
</reference>
<accession>A0ACC1MUG5</accession>
<dbReference type="EMBL" id="JANSHE010005641">
    <property type="protein sequence ID" value="KAJ2969996.1"/>
    <property type="molecule type" value="Genomic_DNA"/>
</dbReference>
<gene>
    <name evidence="1" type="ORF">NUW54_g12833</name>
</gene>
<keyword evidence="2" id="KW-1185">Reference proteome</keyword>
<organism evidence="1 2">
    <name type="scientific">Trametes sanguinea</name>
    <dbReference type="NCBI Taxonomy" id="158606"/>
    <lineage>
        <taxon>Eukaryota</taxon>
        <taxon>Fungi</taxon>
        <taxon>Dikarya</taxon>
        <taxon>Basidiomycota</taxon>
        <taxon>Agaricomycotina</taxon>
        <taxon>Agaricomycetes</taxon>
        <taxon>Polyporales</taxon>
        <taxon>Polyporaceae</taxon>
        <taxon>Trametes</taxon>
    </lineage>
</organism>
<evidence type="ECO:0000313" key="1">
    <source>
        <dbReference type="EMBL" id="KAJ2969996.1"/>
    </source>
</evidence>
<protein>
    <submittedName>
        <fullName evidence="1">Uncharacterized protein</fullName>
    </submittedName>
</protein>
<name>A0ACC1MUG5_9APHY</name>
<dbReference type="Proteomes" id="UP001144978">
    <property type="component" value="Unassembled WGS sequence"/>
</dbReference>
<evidence type="ECO:0000313" key="2">
    <source>
        <dbReference type="Proteomes" id="UP001144978"/>
    </source>
</evidence>
<comment type="caution">
    <text evidence="1">The sequence shown here is derived from an EMBL/GenBank/DDBJ whole genome shotgun (WGS) entry which is preliminary data.</text>
</comment>
<proteinExistence type="predicted"/>